<evidence type="ECO:0000256" key="9">
    <source>
        <dbReference type="ARBA" id="ARBA00022603"/>
    </source>
</evidence>
<evidence type="ECO:0000256" key="11">
    <source>
        <dbReference type="ARBA" id="ARBA00022692"/>
    </source>
</evidence>
<comment type="pathway">
    <text evidence="3">One-carbon metabolism; methanogenesis from CO(2); methyl-coenzyme M from 5,10-methylene-5,6,7,8-tetrahydromethanopterin: step 2/2.</text>
</comment>
<dbReference type="GO" id="GO:0019386">
    <property type="term" value="P:methanogenesis, from carbon dioxide"/>
    <property type="evidence" value="ECO:0007669"/>
    <property type="project" value="UniProtKB-UniRule"/>
</dbReference>
<keyword evidence="8" id="KW-0554">One-carbon metabolism</keyword>
<evidence type="ECO:0000256" key="7">
    <source>
        <dbReference type="ARBA" id="ARBA00022475"/>
    </source>
</evidence>
<evidence type="ECO:0000256" key="14">
    <source>
        <dbReference type="ARBA" id="ARBA00022994"/>
    </source>
</evidence>
<comment type="function">
    <text evidence="1">Part of a complex that catalyzes the formation of methyl-coenzyme M and tetrahydromethanopterin from coenzyme M and methyl-tetrahydromethanopterin. This is an energy-conserving, sodium-ion translocating step.</text>
</comment>
<dbReference type="KEGG" id="mfv:Mfer_0782"/>
<evidence type="ECO:0000256" key="15">
    <source>
        <dbReference type="ARBA" id="ARBA00023136"/>
    </source>
</evidence>
<evidence type="ECO:0000256" key="13">
    <source>
        <dbReference type="ARBA" id="ARBA00022989"/>
    </source>
</evidence>
<evidence type="ECO:0000256" key="17">
    <source>
        <dbReference type="ARBA" id="ARBA00044970"/>
    </source>
</evidence>
<dbReference type="Proteomes" id="UP000002315">
    <property type="component" value="Chromosome"/>
</dbReference>
<keyword evidence="11 19" id="KW-0812">Transmembrane</keyword>
<dbReference type="GO" id="GO:0012506">
    <property type="term" value="C:vesicle membrane"/>
    <property type="evidence" value="ECO:0007669"/>
    <property type="project" value="InterPro"/>
</dbReference>
<protein>
    <recommendedName>
        <fullName evidence="6 18">Tetrahydromethanopterin S-methyltransferase subunit D</fullName>
        <ecNumber evidence="17 18">7.2.1.4</ecNumber>
    </recommendedName>
</protein>
<evidence type="ECO:0000256" key="18">
    <source>
        <dbReference type="NCBIfam" id="TIGR01112"/>
    </source>
</evidence>
<evidence type="ECO:0000256" key="8">
    <source>
        <dbReference type="ARBA" id="ARBA00022563"/>
    </source>
</evidence>
<keyword evidence="15 19" id="KW-0472">Membrane</keyword>
<evidence type="ECO:0000256" key="12">
    <source>
        <dbReference type="ARBA" id="ARBA00022967"/>
    </source>
</evidence>
<evidence type="ECO:0000256" key="10">
    <source>
        <dbReference type="ARBA" id="ARBA00022679"/>
    </source>
</evidence>
<dbReference type="NCBIfam" id="TIGR01112">
    <property type="entry name" value="mtrD"/>
    <property type="match status" value="1"/>
</dbReference>
<dbReference type="GO" id="GO:0006730">
    <property type="term" value="P:one-carbon metabolic process"/>
    <property type="evidence" value="ECO:0007669"/>
    <property type="project" value="UniProtKB-KW"/>
</dbReference>
<evidence type="ECO:0000256" key="6">
    <source>
        <dbReference type="ARBA" id="ARBA00015129"/>
    </source>
</evidence>
<feature type="transmembrane region" description="Helical" evidence="19">
    <location>
        <begin position="219"/>
        <end position="238"/>
    </location>
</feature>
<dbReference type="GO" id="GO:0005737">
    <property type="term" value="C:cytoplasm"/>
    <property type="evidence" value="ECO:0007669"/>
    <property type="project" value="InterPro"/>
</dbReference>
<evidence type="ECO:0000256" key="1">
    <source>
        <dbReference type="ARBA" id="ARBA00002533"/>
    </source>
</evidence>
<comment type="subunit">
    <text evidence="5">The complex is composed of 8 subunits; MtrA, MtrB, MtrC, MtrD, MtrE, MtrF, MtrG and MtrH.</text>
</comment>
<keyword evidence="7" id="KW-1003">Cell membrane</keyword>
<evidence type="ECO:0000256" key="2">
    <source>
        <dbReference type="ARBA" id="ARBA00004651"/>
    </source>
</evidence>
<feature type="transmembrane region" description="Helical" evidence="19">
    <location>
        <begin position="12"/>
        <end position="33"/>
    </location>
</feature>
<feature type="transmembrane region" description="Helical" evidence="19">
    <location>
        <begin position="78"/>
        <end position="105"/>
    </location>
</feature>
<dbReference type="Pfam" id="PF04207">
    <property type="entry name" value="MtrD"/>
    <property type="match status" value="1"/>
</dbReference>
<reference evidence="20 21" key="1">
    <citation type="journal article" date="2010" name="Stand. Genomic Sci.">
        <title>Complete genome sequence of Methanothermus fervidus type strain (V24S).</title>
        <authorList>
            <person name="Anderson I."/>
            <person name="Djao O.D."/>
            <person name="Misra M."/>
            <person name="Chertkov O."/>
            <person name="Nolan M."/>
            <person name="Lucas S."/>
            <person name="Lapidus A."/>
            <person name="Del Rio T.G."/>
            <person name="Tice H."/>
            <person name="Cheng J.F."/>
            <person name="Tapia R."/>
            <person name="Han C."/>
            <person name="Goodwin L."/>
            <person name="Pitluck S."/>
            <person name="Liolios K."/>
            <person name="Ivanova N."/>
            <person name="Mavromatis K."/>
            <person name="Mikhailova N."/>
            <person name="Pati A."/>
            <person name="Brambilla E."/>
            <person name="Chen A."/>
            <person name="Palaniappan K."/>
            <person name="Land M."/>
            <person name="Hauser L."/>
            <person name="Chang Y.J."/>
            <person name="Jeffries C.D."/>
            <person name="Sikorski J."/>
            <person name="Spring S."/>
            <person name="Rohde M."/>
            <person name="Eichinger K."/>
            <person name="Huber H."/>
            <person name="Wirth R."/>
            <person name="Goker M."/>
            <person name="Detter J.C."/>
            <person name="Woyke T."/>
            <person name="Bristow J."/>
            <person name="Eisen J.A."/>
            <person name="Markowitz V."/>
            <person name="Hugenholtz P."/>
            <person name="Klenk H.P."/>
            <person name="Kyrpides N.C."/>
        </authorList>
    </citation>
    <scope>NUCLEOTIDE SEQUENCE [LARGE SCALE GENOMIC DNA]</scope>
    <source>
        <strain evidence="21">ATCC 43054 / DSM 2088 / JCM 10308 / V24 S</strain>
    </source>
</reference>
<proteinExistence type="inferred from homology"/>
<feature type="transmembrane region" description="Helical" evidence="19">
    <location>
        <begin position="53"/>
        <end position="71"/>
    </location>
</feature>
<dbReference type="AlphaFoldDB" id="E3GZ49"/>
<keyword evidence="12" id="KW-1278">Translocase</keyword>
<dbReference type="InterPro" id="IPR005779">
    <property type="entry name" value="MeTrfase_D"/>
</dbReference>
<dbReference type="STRING" id="523846.Mfer_0782"/>
<evidence type="ECO:0000256" key="3">
    <source>
        <dbReference type="ARBA" id="ARBA00004839"/>
    </source>
</evidence>
<keyword evidence="14" id="KW-0484">Methanogenesis</keyword>
<dbReference type="EC" id="7.2.1.4" evidence="17 18"/>
<evidence type="ECO:0000313" key="20">
    <source>
        <dbReference type="EMBL" id="ADP77581.1"/>
    </source>
</evidence>
<dbReference type="GO" id="GO:0032259">
    <property type="term" value="P:methylation"/>
    <property type="evidence" value="ECO:0007669"/>
    <property type="project" value="UniProtKB-KW"/>
</dbReference>
<evidence type="ECO:0000256" key="19">
    <source>
        <dbReference type="SAM" id="Phobius"/>
    </source>
</evidence>
<comment type="catalytic activity">
    <reaction evidence="16">
        <text>5-methyl-5,6,7,8-tetrahydromethanopterin + coenzyme M + 2 Na(+)(in) = 5,6,7,8-tetrahydromethanopterin + methyl-coenzyme M + 2 Na(+)(out)</text>
        <dbReference type="Rhea" id="RHEA:53492"/>
        <dbReference type="ChEBI" id="CHEBI:29101"/>
        <dbReference type="ChEBI" id="CHEBI:58103"/>
        <dbReference type="ChEBI" id="CHEBI:58116"/>
        <dbReference type="ChEBI" id="CHEBI:58286"/>
        <dbReference type="ChEBI" id="CHEBI:58319"/>
        <dbReference type="EC" id="7.2.1.4"/>
    </reaction>
</comment>
<dbReference type="UniPathway" id="UPA00640">
    <property type="reaction ID" value="UER00698"/>
</dbReference>
<evidence type="ECO:0000256" key="5">
    <source>
        <dbReference type="ARBA" id="ARBA00011616"/>
    </source>
</evidence>
<feature type="transmembrane region" description="Helical" evidence="19">
    <location>
        <begin position="141"/>
        <end position="164"/>
    </location>
</feature>
<dbReference type="PIRSF" id="PIRSF016552">
    <property type="entry name" value="MtrD"/>
    <property type="match status" value="1"/>
</dbReference>
<keyword evidence="21" id="KW-1185">Reference proteome</keyword>
<evidence type="ECO:0000256" key="4">
    <source>
        <dbReference type="ARBA" id="ARBA00008822"/>
    </source>
</evidence>
<sequence length="243" mass="24607">MDHTGGSKLIDPITLVAALTLGGMSVFAGVHLVPVGGASGAMATSSGIPTGTTQLAAGASMTGLIVAGMALKKPLWMILLAGGIGASVMITLTGLFTNICLVYGIGSVPTIAKRKKDPITGWNQEKYVTPGTEGHGAPTSAYISGAMGAFLGGVGGALVYWALYHALVTIPYFGDLGAKAIAVAYALGMFFVNAVLASYNIGGTTEGLWDPKIHRLPRGIVGSLIVSFVIAILTLIIAKGGAF</sequence>
<feature type="transmembrane region" description="Helical" evidence="19">
    <location>
        <begin position="176"/>
        <end position="199"/>
    </location>
</feature>
<keyword evidence="10 20" id="KW-0808">Transferase</keyword>
<evidence type="ECO:0000256" key="16">
    <source>
        <dbReference type="ARBA" id="ARBA00044880"/>
    </source>
</evidence>
<comment type="subcellular location">
    <subcellularLocation>
        <location evidence="2">Cell membrane</location>
        <topology evidence="2">Multi-pass membrane protein</topology>
    </subcellularLocation>
</comment>
<dbReference type="GO" id="GO:0030269">
    <property type="term" value="F:tetrahydromethanopterin S-methyltransferase activity"/>
    <property type="evidence" value="ECO:0007669"/>
    <property type="project" value="UniProtKB-UniRule"/>
</dbReference>
<name>E3GZ49_METFV</name>
<dbReference type="HOGENOM" id="CLU_1109510_0_0_2"/>
<gene>
    <name evidence="20" type="ordered locus">Mfer_0782</name>
</gene>
<dbReference type="EMBL" id="CP002278">
    <property type="protein sequence ID" value="ADP77581.1"/>
    <property type="molecule type" value="Genomic_DNA"/>
</dbReference>
<dbReference type="GO" id="GO:0005886">
    <property type="term" value="C:plasma membrane"/>
    <property type="evidence" value="ECO:0007669"/>
    <property type="project" value="UniProtKB-SubCell"/>
</dbReference>
<keyword evidence="9 20" id="KW-0489">Methyltransferase</keyword>
<organism evidence="20 21">
    <name type="scientific">Methanothermus fervidus (strain ATCC 43054 / DSM 2088 / JCM 10308 / V24 S)</name>
    <dbReference type="NCBI Taxonomy" id="523846"/>
    <lineage>
        <taxon>Archaea</taxon>
        <taxon>Methanobacteriati</taxon>
        <taxon>Methanobacteriota</taxon>
        <taxon>Methanomada group</taxon>
        <taxon>Methanobacteria</taxon>
        <taxon>Methanobacteriales</taxon>
        <taxon>Methanothermaceae</taxon>
        <taxon>Methanothermus</taxon>
    </lineage>
</organism>
<evidence type="ECO:0000313" key="21">
    <source>
        <dbReference type="Proteomes" id="UP000002315"/>
    </source>
</evidence>
<accession>E3GZ49</accession>
<keyword evidence="13 19" id="KW-1133">Transmembrane helix</keyword>
<comment type="similarity">
    <text evidence="4">Belongs to the MtrD family.</text>
</comment>